<feature type="domain" description="GSCFA" evidence="1">
    <location>
        <begin position="22"/>
        <end position="258"/>
    </location>
</feature>
<keyword evidence="3" id="KW-1185">Reference proteome</keyword>
<accession>A0ABT0TKD2</accession>
<dbReference type="RefSeq" id="WP_250590577.1">
    <property type="nucleotide sequence ID" value="NZ_JAMLJM010000001.1"/>
</dbReference>
<evidence type="ECO:0000313" key="2">
    <source>
        <dbReference type="EMBL" id="MCL9807926.1"/>
    </source>
</evidence>
<comment type="caution">
    <text evidence="2">The sequence shown here is derived from an EMBL/GenBank/DDBJ whole genome shotgun (WGS) entry which is preliminary data.</text>
</comment>
<dbReference type="SUPFAM" id="SSF52266">
    <property type="entry name" value="SGNH hydrolase"/>
    <property type="match status" value="1"/>
</dbReference>
<dbReference type="Pfam" id="PF08885">
    <property type="entry name" value="GSCFA"/>
    <property type="match status" value="1"/>
</dbReference>
<evidence type="ECO:0000259" key="1">
    <source>
        <dbReference type="Pfam" id="PF08885"/>
    </source>
</evidence>
<protein>
    <submittedName>
        <fullName evidence="2">GSCFA domain-containing protein</fullName>
    </submittedName>
</protein>
<name>A0ABT0TKD2_9FLAO</name>
<gene>
    <name evidence="2" type="ORF">NAT50_00970</name>
</gene>
<evidence type="ECO:0000313" key="3">
    <source>
        <dbReference type="Proteomes" id="UP001317191"/>
    </source>
</evidence>
<dbReference type="Proteomes" id="UP001317191">
    <property type="component" value="Unassembled WGS sequence"/>
</dbReference>
<proteinExistence type="predicted"/>
<organism evidence="2 3">
    <name type="scientific">Flavobacterium luminosum</name>
    <dbReference type="NCBI Taxonomy" id="2949086"/>
    <lineage>
        <taxon>Bacteria</taxon>
        <taxon>Pseudomonadati</taxon>
        <taxon>Bacteroidota</taxon>
        <taxon>Flavobacteriia</taxon>
        <taxon>Flavobacteriales</taxon>
        <taxon>Flavobacteriaceae</taxon>
        <taxon>Flavobacterium</taxon>
    </lineage>
</organism>
<reference evidence="2 3" key="1">
    <citation type="submission" date="2022-05" db="EMBL/GenBank/DDBJ databases">
        <title>Flavobacterium sp., isolated from activated sludge.</title>
        <authorList>
            <person name="Ran Q."/>
        </authorList>
    </citation>
    <scope>NUCLEOTIDE SEQUENCE [LARGE SCALE GENOMIC DNA]</scope>
    <source>
        <strain evidence="2 3">HXWNR70</strain>
    </source>
</reference>
<dbReference type="EMBL" id="JAMLJM010000001">
    <property type="protein sequence ID" value="MCL9807926.1"/>
    <property type="molecule type" value="Genomic_DNA"/>
</dbReference>
<sequence>MQFRTEIPVATSDFQIDYQSDLLLLGSCFAENIGRKLDYYKFKNKVNPFGIVFNVVSLEKLVDRTVHQKYFTEEDVFHHNDLWHCFEVHSELSHPNKEIFLETLNQLLDSTHAYIATISHCLITLGTSWVYRFKESDKIVANCHKVPQKAFTKELLSVAQNVTSLQNIVTLMQSINPKVKFVFTVSPVRHIKDGFFENNVSKSHLFAALYQAFDFKNPTFDYFPSYEIVMDELRDYRFYDRDWLHPNTVAIDYIWECFSRMYFNESTLLTLKEIETVQKGLHHRSFTPESEAHQKFLANLQEKINTLVNKLPHISF</sequence>
<dbReference type="InterPro" id="IPR014982">
    <property type="entry name" value="GSCFA"/>
</dbReference>